<evidence type="ECO:0000313" key="2">
    <source>
        <dbReference type="Proteomes" id="UP001589855"/>
    </source>
</evidence>
<evidence type="ECO:0000313" key="1">
    <source>
        <dbReference type="EMBL" id="MFC0422916.1"/>
    </source>
</evidence>
<reference evidence="1 2" key="1">
    <citation type="submission" date="2024-09" db="EMBL/GenBank/DDBJ databases">
        <authorList>
            <person name="Sun Q."/>
            <person name="Mori K."/>
        </authorList>
    </citation>
    <scope>NUCLEOTIDE SEQUENCE [LARGE SCALE GENOMIC DNA]</scope>
    <source>
        <strain evidence="1 2">TBRC 4575</strain>
    </source>
</reference>
<dbReference type="Proteomes" id="UP001589855">
    <property type="component" value="Unassembled WGS sequence"/>
</dbReference>
<protein>
    <recommendedName>
        <fullName evidence="3">Prophage protein</fullName>
    </recommendedName>
</protein>
<keyword evidence="2" id="KW-1185">Reference proteome</keyword>
<dbReference type="RefSeq" id="WP_225425618.1">
    <property type="nucleotide sequence ID" value="NZ_BAABRM010000012.1"/>
</dbReference>
<accession>A0ABV6K0C2</accession>
<proteinExistence type="predicted"/>
<comment type="caution">
    <text evidence="1">The sequence shown here is derived from an EMBL/GenBank/DDBJ whole genome shotgun (WGS) entry which is preliminary data.</text>
</comment>
<gene>
    <name evidence="1" type="ORF">ACFFGS_01875</name>
</gene>
<sequence length="69" mass="8068">MDDEDWAEGFEKKISDAFLKVENEDPYIYFEQFDFKGGDIDSIIFDMDQVGKRENALQLLADAIHQKAY</sequence>
<name>A0ABV6K0C2_9LACO</name>
<organism evidence="1 2">
    <name type="scientific">Lactiplantibacillus plajomi</name>
    <dbReference type="NCBI Taxonomy" id="1457217"/>
    <lineage>
        <taxon>Bacteria</taxon>
        <taxon>Bacillati</taxon>
        <taxon>Bacillota</taxon>
        <taxon>Bacilli</taxon>
        <taxon>Lactobacillales</taxon>
        <taxon>Lactobacillaceae</taxon>
        <taxon>Lactiplantibacillus</taxon>
    </lineage>
</organism>
<dbReference type="EMBL" id="JBHLUK010000010">
    <property type="protein sequence ID" value="MFC0422916.1"/>
    <property type="molecule type" value="Genomic_DNA"/>
</dbReference>
<evidence type="ECO:0008006" key="3">
    <source>
        <dbReference type="Google" id="ProtNLM"/>
    </source>
</evidence>